<dbReference type="Proteomes" id="UP000245293">
    <property type="component" value="Unassembled WGS sequence"/>
</dbReference>
<dbReference type="AlphaFoldDB" id="A0A2V1P5P6"/>
<gene>
    <name evidence="2" type="ORF">DFK10_08800</name>
</gene>
<reference evidence="3" key="1">
    <citation type="submission" date="2018-05" db="EMBL/GenBank/DDBJ databases">
        <authorList>
            <person name="Du Z."/>
            <person name="Wang X."/>
        </authorList>
    </citation>
    <scope>NUCLEOTIDE SEQUENCE [LARGE SCALE GENOMIC DNA]</scope>
    <source>
        <strain evidence="3">WDS4C29</strain>
    </source>
</reference>
<dbReference type="CDD" id="cd12108">
    <property type="entry name" value="Hr-like"/>
    <property type="match status" value="1"/>
</dbReference>
<organism evidence="2 3">
    <name type="scientific">Salibaculum griseiflavum</name>
    <dbReference type="NCBI Taxonomy" id="1914409"/>
    <lineage>
        <taxon>Bacteria</taxon>
        <taxon>Pseudomonadati</taxon>
        <taxon>Pseudomonadota</taxon>
        <taxon>Alphaproteobacteria</taxon>
        <taxon>Rhodobacterales</taxon>
        <taxon>Roseobacteraceae</taxon>
        <taxon>Salibaculum</taxon>
    </lineage>
</organism>
<feature type="domain" description="Hemerythrin-like" evidence="1">
    <location>
        <begin position="37"/>
        <end position="177"/>
    </location>
</feature>
<sequence length="187" mass="21282">MDLSLETREGLPEALQVLLREHPREAWEADPQFNGLIAFWLDRHMMFRKLGALLQQESETLLDGKTDARRFAQAVGHYGGMFVNQLHGHHQIEDHHYFPVLATRDKRIEKGFTLLDADHHALDGHLDRFVKSANAAIKGTEEADAKPAAAKFLEASRDMDRLLRRHLDDEEDLIVPVILKYGTEGLG</sequence>
<dbReference type="RefSeq" id="WP_109388648.1">
    <property type="nucleotide sequence ID" value="NZ_QETF01000007.1"/>
</dbReference>
<dbReference type="Gene3D" id="1.20.120.520">
    <property type="entry name" value="nmb1532 protein domain like"/>
    <property type="match status" value="1"/>
</dbReference>
<dbReference type="EMBL" id="QETF01000007">
    <property type="protein sequence ID" value="PWG17128.1"/>
    <property type="molecule type" value="Genomic_DNA"/>
</dbReference>
<protein>
    <submittedName>
        <fullName evidence="2">Dihydrodipicolinate reductase</fullName>
    </submittedName>
</protein>
<name>A0A2V1P5P6_9RHOB</name>
<evidence type="ECO:0000259" key="1">
    <source>
        <dbReference type="Pfam" id="PF01814"/>
    </source>
</evidence>
<accession>A0A2V1P5P6</accession>
<dbReference type="InterPro" id="IPR012312">
    <property type="entry name" value="Hemerythrin-like"/>
</dbReference>
<evidence type="ECO:0000313" key="3">
    <source>
        <dbReference type="Proteomes" id="UP000245293"/>
    </source>
</evidence>
<keyword evidence="3" id="KW-1185">Reference proteome</keyword>
<dbReference type="Pfam" id="PF01814">
    <property type="entry name" value="Hemerythrin"/>
    <property type="match status" value="1"/>
</dbReference>
<evidence type="ECO:0000313" key="2">
    <source>
        <dbReference type="EMBL" id="PWG17128.1"/>
    </source>
</evidence>
<proteinExistence type="predicted"/>
<dbReference type="OrthoDB" id="6077989at2"/>
<comment type="caution">
    <text evidence="2">The sequence shown here is derived from an EMBL/GenBank/DDBJ whole genome shotgun (WGS) entry which is preliminary data.</text>
</comment>